<organism evidence="2 3">
    <name type="scientific">Mycena rosella</name>
    <name type="common">Pink bonnet</name>
    <name type="synonym">Agaricus rosellus</name>
    <dbReference type="NCBI Taxonomy" id="1033263"/>
    <lineage>
        <taxon>Eukaryota</taxon>
        <taxon>Fungi</taxon>
        <taxon>Dikarya</taxon>
        <taxon>Basidiomycota</taxon>
        <taxon>Agaricomycotina</taxon>
        <taxon>Agaricomycetes</taxon>
        <taxon>Agaricomycetidae</taxon>
        <taxon>Agaricales</taxon>
        <taxon>Marasmiineae</taxon>
        <taxon>Mycenaceae</taxon>
        <taxon>Mycena</taxon>
    </lineage>
</organism>
<dbReference type="Proteomes" id="UP001221757">
    <property type="component" value="Unassembled WGS sequence"/>
</dbReference>
<protein>
    <submittedName>
        <fullName evidence="2">Uncharacterized protein</fullName>
    </submittedName>
</protein>
<feature type="compositionally biased region" description="Basic and acidic residues" evidence="1">
    <location>
        <begin position="15"/>
        <end position="25"/>
    </location>
</feature>
<proteinExistence type="predicted"/>
<reference evidence="2" key="1">
    <citation type="submission" date="2023-03" db="EMBL/GenBank/DDBJ databases">
        <title>Massive genome expansion in bonnet fungi (Mycena s.s.) driven by repeated elements and novel gene families across ecological guilds.</title>
        <authorList>
            <consortium name="Lawrence Berkeley National Laboratory"/>
            <person name="Harder C.B."/>
            <person name="Miyauchi S."/>
            <person name="Viragh M."/>
            <person name="Kuo A."/>
            <person name="Thoen E."/>
            <person name="Andreopoulos B."/>
            <person name="Lu D."/>
            <person name="Skrede I."/>
            <person name="Drula E."/>
            <person name="Henrissat B."/>
            <person name="Morin E."/>
            <person name="Kohler A."/>
            <person name="Barry K."/>
            <person name="LaButti K."/>
            <person name="Morin E."/>
            <person name="Salamov A."/>
            <person name="Lipzen A."/>
            <person name="Mereny Z."/>
            <person name="Hegedus B."/>
            <person name="Baldrian P."/>
            <person name="Stursova M."/>
            <person name="Weitz H."/>
            <person name="Taylor A."/>
            <person name="Grigoriev I.V."/>
            <person name="Nagy L.G."/>
            <person name="Martin F."/>
            <person name="Kauserud H."/>
        </authorList>
    </citation>
    <scope>NUCLEOTIDE SEQUENCE</scope>
    <source>
        <strain evidence="2">CBHHK067</strain>
    </source>
</reference>
<comment type="caution">
    <text evidence="2">The sequence shown here is derived from an EMBL/GenBank/DDBJ whole genome shotgun (WGS) entry which is preliminary data.</text>
</comment>
<accession>A0AAD7C2X3</accession>
<evidence type="ECO:0000256" key="1">
    <source>
        <dbReference type="SAM" id="MobiDB-lite"/>
    </source>
</evidence>
<name>A0AAD7C2X3_MYCRO</name>
<keyword evidence="3" id="KW-1185">Reference proteome</keyword>
<evidence type="ECO:0000313" key="2">
    <source>
        <dbReference type="EMBL" id="KAJ7637796.1"/>
    </source>
</evidence>
<feature type="region of interest" description="Disordered" evidence="1">
    <location>
        <begin position="1"/>
        <end position="26"/>
    </location>
</feature>
<dbReference type="AlphaFoldDB" id="A0AAD7C2X3"/>
<dbReference type="EMBL" id="JARKIE010000452">
    <property type="protein sequence ID" value="KAJ7637796.1"/>
    <property type="molecule type" value="Genomic_DNA"/>
</dbReference>
<evidence type="ECO:0000313" key="3">
    <source>
        <dbReference type="Proteomes" id="UP001221757"/>
    </source>
</evidence>
<sequence length="71" mass="7585">MSRQRAATPAPIDTMPRHNTSENIRDAPGIVLKMAAKRYRTGASAANPSGPTLLFVPHFDAAVELARIAGE</sequence>
<gene>
    <name evidence="2" type="ORF">B0H17DRAFT_1217005</name>
</gene>